<reference evidence="2 3" key="1">
    <citation type="journal article" date="2017" name="Int. J. Syst. Evol. Microbiol.">
        <title>Mucilaginibacterpsychrotolerans sp. nov., isolated from peatlands.</title>
        <authorList>
            <person name="Deng Y."/>
            <person name="Shen L."/>
            <person name="Xu B."/>
            <person name="Liu Y."/>
            <person name="Gu Z."/>
            <person name="Liu H."/>
            <person name="Zhou Y."/>
        </authorList>
    </citation>
    <scope>NUCLEOTIDE SEQUENCE [LARGE SCALE GENOMIC DNA]</scope>
    <source>
        <strain evidence="2 3">NH7-4</strain>
    </source>
</reference>
<keyword evidence="2" id="KW-0808">Transferase</keyword>
<dbReference type="NCBIfam" id="NF040501">
    <property type="entry name" value="resist_ArsN2"/>
    <property type="match status" value="1"/>
</dbReference>
<dbReference type="CDD" id="cd04301">
    <property type="entry name" value="NAT_SF"/>
    <property type="match status" value="1"/>
</dbReference>
<dbReference type="GO" id="GO:0016747">
    <property type="term" value="F:acyltransferase activity, transferring groups other than amino-acyl groups"/>
    <property type="evidence" value="ECO:0007669"/>
    <property type="project" value="InterPro"/>
</dbReference>
<dbReference type="EMBL" id="SOZE01000002">
    <property type="protein sequence ID" value="TFF40095.1"/>
    <property type="molecule type" value="Genomic_DNA"/>
</dbReference>
<dbReference type="PROSITE" id="PS51186">
    <property type="entry name" value="GNAT"/>
    <property type="match status" value="1"/>
</dbReference>
<comment type="caution">
    <text evidence="2">The sequence shown here is derived from an EMBL/GenBank/DDBJ whole genome shotgun (WGS) entry which is preliminary data.</text>
</comment>
<accession>A0A4Y8SMZ5</accession>
<dbReference type="Pfam" id="PF13508">
    <property type="entry name" value="Acetyltransf_7"/>
    <property type="match status" value="1"/>
</dbReference>
<dbReference type="Gene3D" id="3.40.630.30">
    <property type="match status" value="1"/>
</dbReference>
<dbReference type="Proteomes" id="UP000297540">
    <property type="component" value="Unassembled WGS sequence"/>
</dbReference>
<proteinExistence type="predicted"/>
<dbReference type="SUPFAM" id="SSF55729">
    <property type="entry name" value="Acyl-CoA N-acyltransferases (Nat)"/>
    <property type="match status" value="1"/>
</dbReference>
<dbReference type="AlphaFoldDB" id="A0A4Y8SMZ5"/>
<dbReference type="InterPro" id="IPR016181">
    <property type="entry name" value="Acyl_CoA_acyltransferase"/>
</dbReference>
<dbReference type="InterPro" id="IPR000182">
    <property type="entry name" value="GNAT_dom"/>
</dbReference>
<evidence type="ECO:0000313" key="3">
    <source>
        <dbReference type="Proteomes" id="UP000297540"/>
    </source>
</evidence>
<organism evidence="2 3">
    <name type="scientific">Mucilaginibacter psychrotolerans</name>
    <dbReference type="NCBI Taxonomy" id="1524096"/>
    <lineage>
        <taxon>Bacteria</taxon>
        <taxon>Pseudomonadati</taxon>
        <taxon>Bacteroidota</taxon>
        <taxon>Sphingobacteriia</taxon>
        <taxon>Sphingobacteriales</taxon>
        <taxon>Sphingobacteriaceae</taxon>
        <taxon>Mucilaginibacter</taxon>
    </lineage>
</organism>
<evidence type="ECO:0000313" key="2">
    <source>
        <dbReference type="EMBL" id="TFF40095.1"/>
    </source>
</evidence>
<protein>
    <submittedName>
        <fullName evidence="2">GNAT family N-acetyltransferase</fullName>
    </submittedName>
</protein>
<sequence>MLRPGCRKTKNQINKPGFAGGSMLYTRRWLLLNKKMTIENAAAYQKEAIALLTAENLPVDDLSENLPDFFVAIEGSEIIGVAGMEVYGNYGLLRSVAVLPSRRGQGIAGKLVGQVESAGKQKGLSALYLLTETAADYFKNKGYAQIDRAQVPTAIQISSEFSHVCPVSAIVMEKEL</sequence>
<evidence type="ECO:0000259" key="1">
    <source>
        <dbReference type="PROSITE" id="PS51186"/>
    </source>
</evidence>
<gene>
    <name evidence="2" type="ORF">E2R66_02245</name>
</gene>
<name>A0A4Y8SMZ5_9SPHI</name>
<keyword evidence="3" id="KW-1185">Reference proteome</keyword>
<feature type="domain" description="N-acetyltransferase" evidence="1">
    <location>
        <begin position="36"/>
        <end position="176"/>
    </location>
</feature>